<protein>
    <recommendedName>
        <fullName evidence="10">AP2/ERF domain-containing protein</fullName>
    </recommendedName>
</protein>
<dbReference type="InterPro" id="IPR051032">
    <property type="entry name" value="AP2/ERF_TF_ERF_subfamily"/>
</dbReference>
<feature type="region of interest" description="Disordered" evidence="9">
    <location>
        <begin position="1"/>
        <end position="21"/>
    </location>
</feature>
<keyword evidence="3" id="KW-0805">Transcription regulation</keyword>
<gene>
    <name evidence="11" type="ORF">SASPL_151013</name>
</gene>
<dbReference type="SUPFAM" id="SSF54171">
    <property type="entry name" value="DNA-binding domain"/>
    <property type="match status" value="1"/>
</dbReference>
<dbReference type="EMBL" id="PNBA02000020">
    <property type="protein sequence ID" value="KAG6389542.1"/>
    <property type="molecule type" value="Genomic_DNA"/>
</dbReference>
<dbReference type="PANTHER" id="PTHR31985">
    <property type="entry name" value="ETHYLENE-RESPONSIVE TRANSCRIPTION FACTOR ERF042-RELATED"/>
    <property type="match status" value="1"/>
</dbReference>
<dbReference type="PROSITE" id="PS51032">
    <property type="entry name" value="AP2_ERF"/>
    <property type="match status" value="1"/>
</dbReference>
<evidence type="ECO:0000313" key="11">
    <source>
        <dbReference type="EMBL" id="KAG6389542.1"/>
    </source>
</evidence>
<feature type="compositionally biased region" description="Pro residues" evidence="9">
    <location>
        <begin position="104"/>
        <end position="113"/>
    </location>
</feature>
<dbReference type="PANTHER" id="PTHR31985:SF215">
    <property type="entry name" value="OS02G0781300 PROTEIN"/>
    <property type="match status" value="1"/>
</dbReference>
<evidence type="ECO:0000256" key="8">
    <source>
        <dbReference type="ARBA" id="ARBA00024343"/>
    </source>
</evidence>
<evidence type="ECO:0000256" key="3">
    <source>
        <dbReference type="ARBA" id="ARBA00023015"/>
    </source>
</evidence>
<evidence type="ECO:0000256" key="7">
    <source>
        <dbReference type="ARBA" id="ARBA00023242"/>
    </source>
</evidence>
<keyword evidence="4" id="KW-0238">DNA-binding</keyword>
<dbReference type="InterPro" id="IPR001471">
    <property type="entry name" value="AP2/ERF_dom"/>
</dbReference>
<sequence>MYKPSSSASSSPQPKYKGVRKRKWGKYVTEIRLPNSRERIWLGSYDTAEKAARAFDAAIFCLRGPTAKLNFPADPPNISGWQALNPAEIQAVAQHYGNTYSCSQPPPPPPPQPEAVELDDTSPPSNSEGAEPMNSIDWSFLDALDSGNAGRVTDFELFHEPGDIYMPPNLPERGADDEYGYETGTGGNVSSSFLWNF</sequence>
<evidence type="ECO:0000259" key="10">
    <source>
        <dbReference type="PROSITE" id="PS51032"/>
    </source>
</evidence>
<evidence type="ECO:0000313" key="12">
    <source>
        <dbReference type="Proteomes" id="UP000298416"/>
    </source>
</evidence>
<dbReference type="CDD" id="cd00018">
    <property type="entry name" value="AP2"/>
    <property type="match status" value="1"/>
</dbReference>
<dbReference type="PRINTS" id="PR00367">
    <property type="entry name" value="ETHRSPELEMNT"/>
</dbReference>
<evidence type="ECO:0000256" key="9">
    <source>
        <dbReference type="SAM" id="MobiDB-lite"/>
    </source>
</evidence>
<evidence type="ECO:0000256" key="6">
    <source>
        <dbReference type="ARBA" id="ARBA00023163"/>
    </source>
</evidence>
<evidence type="ECO:0000256" key="4">
    <source>
        <dbReference type="ARBA" id="ARBA00023125"/>
    </source>
</evidence>
<dbReference type="GO" id="GO:0003677">
    <property type="term" value="F:DNA binding"/>
    <property type="evidence" value="ECO:0007669"/>
    <property type="project" value="UniProtKB-KW"/>
</dbReference>
<dbReference type="InterPro" id="IPR036955">
    <property type="entry name" value="AP2/ERF_dom_sf"/>
</dbReference>
<organism evidence="11">
    <name type="scientific">Salvia splendens</name>
    <name type="common">Scarlet sage</name>
    <dbReference type="NCBI Taxonomy" id="180675"/>
    <lineage>
        <taxon>Eukaryota</taxon>
        <taxon>Viridiplantae</taxon>
        <taxon>Streptophyta</taxon>
        <taxon>Embryophyta</taxon>
        <taxon>Tracheophyta</taxon>
        <taxon>Spermatophyta</taxon>
        <taxon>Magnoliopsida</taxon>
        <taxon>eudicotyledons</taxon>
        <taxon>Gunneridae</taxon>
        <taxon>Pentapetalae</taxon>
        <taxon>asterids</taxon>
        <taxon>lamiids</taxon>
        <taxon>Lamiales</taxon>
        <taxon>Lamiaceae</taxon>
        <taxon>Nepetoideae</taxon>
        <taxon>Mentheae</taxon>
        <taxon>Salviinae</taxon>
        <taxon>Salvia</taxon>
        <taxon>Salvia subgen. Calosphace</taxon>
        <taxon>core Calosphace</taxon>
    </lineage>
</organism>
<evidence type="ECO:0000256" key="2">
    <source>
        <dbReference type="ARBA" id="ARBA00022821"/>
    </source>
</evidence>
<feature type="domain" description="AP2/ERF" evidence="10">
    <location>
        <begin position="15"/>
        <end position="72"/>
    </location>
</feature>
<name>A0A8X8W746_SALSN</name>
<comment type="similarity">
    <text evidence="8">Belongs to the AP2/ERF transcription factor family. ERF subfamily.</text>
</comment>
<dbReference type="GO" id="GO:0006952">
    <property type="term" value="P:defense response"/>
    <property type="evidence" value="ECO:0007669"/>
    <property type="project" value="UniProtKB-KW"/>
</dbReference>
<evidence type="ECO:0000256" key="1">
    <source>
        <dbReference type="ARBA" id="ARBA00004123"/>
    </source>
</evidence>
<dbReference type="Gene3D" id="3.30.730.10">
    <property type="entry name" value="AP2/ERF domain"/>
    <property type="match status" value="1"/>
</dbReference>
<keyword evidence="5" id="KW-0010">Activator</keyword>
<dbReference type="Pfam" id="PF00847">
    <property type="entry name" value="AP2"/>
    <property type="match status" value="1"/>
</dbReference>
<evidence type="ECO:0000256" key="5">
    <source>
        <dbReference type="ARBA" id="ARBA00023159"/>
    </source>
</evidence>
<keyword evidence="6" id="KW-0804">Transcription</keyword>
<keyword evidence="2" id="KW-0611">Plant defense</keyword>
<dbReference type="GO" id="GO:0003700">
    <property type="term" value="F:DNA-binding transcription factor activity"/>
    <property type="evidence" value="ECO:0007669"/>
    <property type="project" value="InterPro"/>
</dbReference>
<proteinExistence type="inferred from homology"/>
<keyword evidence="12" id="KW-1185">Reference proteome</keyword>
<comment type="subcellular location">
    <subcellularLocation>
        <location evidence="1">Nucleus</location>
    </subcellularLocation>
</comment>
<feature type="compositionally biased region" description="Low complexity" evidence="9">
    <location>
        <begin position="1"/>
        <end position="11"/>
    </location>
</feature>
<dbReference type="FunFam" id="3.30.730.10:FF:000001">
    <property type="entry name" value="Ethylene-responsive transcription factor 2"/>
    <property type="match status" value="1"/>
</dbReference>
<dbReference type="GO" id="GO:0005634">
    <property type="term" value="C:nucleus"/>
    <property type="evidence" value="ECO:0007669"/>
    <property type="project" value="UniProtKB-SubCell"/>
</dbReference>
<dbReference type="Proteomes" id="UP000298416">
    <property type="component" value="Unassembled WGS sequence"/>
</dbReference>
<reference evidence="11" key="1">
    <citation type="submission" date="2018-01" db="EMBL/GenBank/DDBJ databases">
        <authorList>
            <person name="Mao J.F."/>
        </authorList>
    </citation>
    <scope>NUCLEOTIDE SEQUENCE</scope>
    <source>
        <strain evidence="11">Huo1</strain>
        <tissue evidence="11">Leaf</tissue>
    </source>
</reference>
<accession>A0A8X8W746</accession>
<keyword evidence="7" id="KW-0539">Nucleus</keyword>
<feature type="region of interest" description="Disordered" evidence="9">
    <location>
        <begin position="98"/>
        <end position="133"/>
    </location>
</feature>
<dbReference type="InterPro" id="IPR016177">
    <property type="entry name" value="DNA-bd_dom_sf"/>
</dbReference>
<reference evidence="11" key="2">
    <citation type="submission" date="2020-08" db="EMBL/GenBank/DDBJ databases">
        <title>Plant Genome Project.</title>
        <authorList>
            <person name="Zhang R.-G."/>
        </authorList>
    </citation>
    <scope>NUCLEOTIDE SEQUENCE</scope>
    <source>
        <strain evidence="11">Huo1</strain>
        <tissue evidence="11">Leaf</tissue>
    </source>
</reference>
<dbReference type="SMART" id="SM00380">
    <property type="entry name" value="AP2"/>
    <property type="match status" value="1"/>
</dbReference>
<comment type="caution">
    <text evidence="11">The sequence shown here is derived from an EMBL/GenBank/DDBJ whole genome shotgun (WGS) entry which is preliminary data.</text>
</comment>
<dbReference type="AlphaFoldDB" id="A0A8X8W746"/>